<dbReference type="PANTHER" id="PTHR34848:SF1">
    <property type="entry name" value="BIFUNCTIONAL ADENOSYLCOBALAMIN BIOSYNTHESIS PROTEIN COBU"/>
    <property type="match status" value="1"/>
</dbReference>
<gene>
    <name evidence="15" type="primary">cobU</name>
    <name evidence="15" type="ORF">ACFOGH_09320</name>
</gene>
<dbReference type="GO" id="GO:0008820">
    <property type="term" value="F:cobinamide phosphate guanylyltransferase activity"/>
    <property type="evidence" value="ECO:0007669"/>
    <property type="project" value="UniProtKB-EC"/>
</dbReference>
<comment type="catalytic activity">
    <reaction evidence="3">
        <text>adenosylcob(III)inamide + GTP = adenosylcob(III)inamide phosphate + GDP + H(+)</text>
        <dbReference type="Rhea" id="RHEA:15765"/>
        <dbReference type="ChEBI" id="CHEBI:2480"/>
        <dbReference type="ChEBI" id="CHEBI:15378"/>
        <dbReference type="ChEBI" id="CHEBI:37565"/>
        <dbReference type="ChEBI" id="CHEBI:58189"/>
        <dbReference type="ChEBI" id="CHEBI:58502"/>
        <dbReference type="EC" id="2.7.1.156"/>
    </reaction>
</comment>
<reference evidence="16" key="1">
    <citation type="journal article" date="2019" name="Int. J. Syst. Evol. Microbiol.">
        <title>The Global Catalogue of Microorganisms (GCM) 10K type strain sequencing project: providing services to taxonomists for standard genome sequencing and annotation.</title>
        <authorList>
            <consortium name="The Broad Institute Genomics Platform"/>
            <consortium name="The Broad Institute Genome Sequencing Center for Infectious Disease"/>
            <person name="Wu L."/>
            <person name="Ma J."/>
        </authorList>
    </citation>
    <scope>NUCLEOTIDE SEQUENCE [LARGE SCALE GENOMIC DNA]</scope>
    <source>
        <strain evidence="16">KCTC 52039</strain>
    </source>
</reference>
<evidence type="ECO:0000256" key="13">
    <source>
        <dbReference type="ARBA" id="ARBA00023134"/>
    </source>
</evidence>
<protein>
    <recommendedName>
        <fullName evidence="14">Bifunctional adenosylcobalamin biosynthesis protein</fullName>
        <ecNumber evidence="14">2.7.1.156</ecNumber>
        <ecNumber evidence="14">2.7.7.62</ecNumber>
    </recommendedName>
</protein>
<name>A0ABV7IXG5_9RHOB</name>
<evidence type="ECO:0000313" key="15">
    <source>
        <dbReference type="EMBL" id="MFC3181186.1"/>
    </source>
</evidence>
<sequence>MHKTILITGGARSGKSRIAEGRALQLGQPAHYIATAQAWDDEMRARIAEHQARRGPEWITHAAPLDLIAALAATDGKGPRLVDCLTLWLTNLMLGNHDWRAAGQALLAALPRQTSPVVFVTNEVGMGIVPENALARAFRDAAGTLNQWIAAEADEVIFAVSGLPMKVK</sequence>
<dbReference type="Pfam" id="PF02283">
    <property type="entry name" value="CobU"/>
    <property type="match status" value="1"/>
</dbReference>
<keyword evidence="10 14" id="KW-0547">Nucleotide-binding</keyword>
<dbReference type="EC" id="2.7.1.156" evidence="14"/>
<dbReference type="CDD" id="cd00544">
    <property type="entry name" value="CobU"/>
    <property type="match status" value="1"/>
</dbReference>
<proteinExistence type="inferred from homology"/>
<evidence type="ECO:0000256" key="7">
    <source>
        <dbReference type="ARBA" id="ARBA00007490"/>
    </source>
</evidence>
<evidence type="ECO:0000256" key="9">
    <source>
        <dbReference type="ARBA" id="ARBA00022679"/>
    </source>
</evidence>
<dbReference type="EMBL" id="JBHRTO010000001">
    <property type="protein sequence ID" value="MFC3181186.1"/>
    <property type="molecule type" value="Genomic_DNA"/>
</dbReference>
<keyword evidence="12 14" id="KW-0067">ATP-binding</keyword>
<dbReference type="GO" id="GO:0043752">
    <property type="term" value="F:adenosylcobinamide kinase activity"/>
    <property type="evidence" value="ECO:0007669"/>
    <property type="project" value="UniProtKB-EC"/>
</dbReference>
<dbReference type="Proteomes" id="UP001595547">
    <property type="component" value="Unassembled WGS sequence"/>
</dbReference>
<evidence type="ECO:0000256" key="1">
    <source>
        <dbReference type="ARBA" id="ARBA00000312"/>
    </source>
</evidence>
<evidence type="ECO:0000256" key="3">
    <source>
        <dbReference type="ARBA" id="ARBA00001522"/>
    </source>
</evidence>
<evidence type="ECO:0000256" key="6">
    <source>
        <dbReference type="ARBA" id="ARBA00005159"/>
    </source>
</evidence>
<evidence type="ECO:0000256" key="11">
    <source>
        <dbReference type="ARBA" id="ARBA00022777"/>
    </source>
</evidence>
<keyword evidence="15" id="KW-0548">Nucleotidyltransferase</keyword>
<dbReference type="PIRSF" id="PIRSF006135">
    <property type="entry name" value="CobU"/>
    <property type="match status" value="1"/>
</dbReference>
<keyword evidence="13 14" id="KW-0342">GTP-binding</keyword>
<dbReference type="EC" id="2.7.7.62" evidence="14"/>
<dbReference type="InterPro" id="IPR027417">
    <property type="entry name" value="P-loop_NTPase"/>
</dbReference>
<dbReference type="Gene3D" id="3.40.50.300">
    <property type="entry name" value="P-loop containing nucleotide triphosphate hydrolases"/>
    <property type="match status" value="1"/>
</dbReference>
<evidence type="ECO:0000256" key="12">
    <source>
        <dbReference type="ARBA" id="ARBA00022840"/>
    </source>
</evidence>
<keyword evidence="11 14" id="KW-0418">Kinase</keyword>
<dbReference type="PANTHER" id="PTHR34848">
    <property type="match status" value="1"/>
</dbReference>
<comment type="similarity">
    <text evidence="7 14">Belongs to the CobU/CobP family.</text>
</comment>
<comment type="catalytic activity">
    <reaction evidence="2 14">
        <text>adenosylcob(III)inamide phosphate + GTP + H(+) = adenosylcob(III)inamide-GDP + diphosphate</text>
        <dbReference type="Rhea" id="RHEA:22712"/>
        <dbReference type="ChEBI" id="CHEBI:15378"/>
        <dbReference type="ChEBI" id="CHEBI:33019"/>
        <dbReference type="ChEBI" id="CHEBI:37565"/>
        <dbReference type="ChEBI" id="CHEBI:58502"/>
        <dbReference type="ChEBI" id="CHEBI:60487"/>
        <dbReference type="EC" id="2.7.7.62"/>
    </reaction>
</comment>
<comment type="function">
    <text evidence="4 14">Catalyzes ATP-dependent phosphorylation of adenosylcobinamide and addition of GMP to adenosylcobinamide phosphate.</text>
</comment>
<keyword evidence="8 14" id="KW-0169">Cobalamin biosynthesis</keyword>
<evidence type="ECO:0000256" key="14">
    <source>
        <dbReference type="PIRNR" id="PIRNR006135"/>
    </source>
</evidence>
<comment type="pathway">
    <text evidence="5 14">Cofactor biosynthesis; adenosylcobalamin biosynthesis; adenosylcobalamin from cob(II)yrinate a,c-diamide: step 6/7.</text>
</comment>
<dbReference type="NCBIfam" id="NF004469">
    <property type="entry name" value="PRK05800.1"/>
    <property type="match status" value="1"/>
</dbReference>
<evidence type="ECO:0000256" key="5">
    <source>
        <dbReference type="ARBA" id="ARBA00004692"/>
    </source>
</evidence>
<comment type="catalytic activity">
    <reaction evidence="1 14">
        <text>adenosylcob(III)inamide + ATP = adenosylcob(III)inamide phosphate + ADP + H(+)</text>
        <dbReference type="Rhea" id="RHEA:15769"/>
        <dbReference type="ChEBI" id="CHEBI:2480"/>
        <dbReference type="ChEBI" id="CHEBI:15378"/>
        <dbReference type="ChEBI" id="CHEBI:30616"/>
        <dbReference type="ChEBI" id="CHEBI:58502"/>
        <dbReference type="ChEBI" id="CHEBI:456216"/>
        <dbReference type="EC" id="2.7.1.156"/>
    </reaction>
</comment>
<evidence type="ECO:0000256" key="8">
    <source>
        <dbReference type="ARBA" id="ARBA00022573"/>
    </source>
</evidence>
<evidence type="ECO:0000256" key="2">
    <source>
        <dbReference type="ARBA" id="ARBA00000711"/>
    </source>
</evidence>
<dbReference type="SUPFAM" id="SSF52540">
    <property type="entry name" value="P-loop containing nucleoside triphosphate hydrolases"/>
    <property type="match status" value="1"/>
</dbReference>
<accession>A0ABV7IXG5</accession>
<evidence type="ECO:0000256" key="10">
    <source>
        <dbReference type="ARBA" id="ARBA00022741"/>
    </source>
</evidence>
<evidence type="ECO:0000256" key="4">
    <source>
        <dbReference type="ARBA" id="ARBA00003889"/>
    </source>
</evidence>
<evidence type="ECO:0000313" key="16">
    <source>
        <dbReference type="Proteomes" id="UP001595547"/>
    </source>
</evidence>
<keyword evidence="9 14" id="KW-0808">Transferase</keyword>
<comment type="caution">
    <text evidence="15">The sequence shown here is derived from an EMBL/GenBank/DDBJ whole genome shotgun (WGS) entry which is preliminary data.</text>
</comment>
<dbReference type="RefSeq" id="WP_380072795.1">
    <property type="nucleotide sequence ID" value="NZ_JBHRTO010000001.1"/>
</dbReference>
<comment type="pathway">
    <text evidence="6 14">Cofactor biosynthesis; adenosylcobalamin biosynthesis; adenosylcobalamin from cob(II)yrinate a,c-diamide: step 5/7.</text>
</comment>
<organism evidence="15 16">
    <name type="scientific">Cypionkella sinensis</name>
    <dbReference type="NCBI Taxonomy" id="1756043"/>
    <lineage>
        <taxon>Bacteria</taxon>
        <taxon>Pseudomonadati</taxon>
        <taxon>Pseudomonadota</taxon>
        <taxon>Alphaproteobacteria</taxon>
        <taxon>Rhodobacterales</taxon>
        <taxon>Paracoccaceae</taxon>
        <taxon>Cypionkella</taxon>
    </lineage>
</organism>
<keyword evidence="16" id="KW-1185">Reference proteome</keyword>
<dbReference type="InterPro" id="IPR003203">
    <property type="entry name" value="CobU/CobP"/>
</dbReference>